<dbReference type="GO" id="GO:0006357">
    <property type="term" value="P:regulation of transcription by RNA polymerase II"/>
    <property type="evidence" value="ECO:0007669"/>
    <property type="project" value="TreeGrafter"/>
</dbReference>
<accession>A0A1D3TND1</accession>
<dbReference type="OrthoDB" id="9807195at2"/>
<dbReference type="RefSeq" id="WP_091228524.1">
    <property type="nucleotide sequence ID" value="NZ_FMKA01000001.1"/>
</dbReference>
<dbReference type="Gene3D" id="3.30.420.40">
    <property type="match status" value="1"/>
</dbReference>
<reference evidence="3 4" key="1">
    <citation type="submission" date="2016-09" db="EMBL/GenBank/DDBJ databases">
        <authorList>
            <person name="Capua I."/>
            <person name="De Benedictis P."/>
            <person name="Joannis T."/>
            <person name="Lombin L.H."/>
            <person name="Cattoli G."/>
        </authorList>
    </citation>
    <scope>NUCLEOTIDE SEQUENCE [LARGE SCALE GENOMIC DNA]</scope>
    <source>
        <strain evidence="3 4">GluBS11</strain>
    </source>
</reference>
<feature type="domain" description="Ppx/GppA phosphatase N-terminal" evidence="2">
    <location>
        <begin position="18"/>
        <end position="298"/>
    </location>
</feature>
<dbReference type="Proteomes" id="UP000199315">
    <property type="component" value="Unassembled WGS sequence"/>
</dbReference>
<dbReference type="CDD" id="cd24052">
    <property type="entry name" value="ASKHA_NBD_HpPPX-GppA-like"/>
    <property type="match status" value="1"/>
</dbReference>
<evidence type="ECO:0000259" key="2">
    <source>
        <dbReference type="Pfam" id="PF02541"/>
    </source>
</evidence>
<dbReference type="STRING" id="1619234.SAMN05421730_100171"/>
<keyword evidence="4" id="KW-1185">Reference proteome</keyword>
<dbReference type="SUPFAM" id="SSF53067">
    <property type="entry name" value="Actin-like ATPase domain"/>
    <property type="match status" value="2"/>
</dbReference>
<evidence type="ECO:0000256" key="1">
    <source>
        <dbReference type="ARBA" id="ARBA00007125"/>
    </source>
</evidence>
<evidence type="ECO:0000313" key="4">
    <source>
        <dbReference type="Proteomes" id="UP000199315"/>
    </source>
</evidence>
<dbReference type="Gene3D" id="3.30.420.150">
    <property type="entry name" value="Exopolyphosphatase. Domain 2"/>
    <property type="match status" value="1"/>
</dbReference>
<evidence type="ECO:0000313" key="3">
    <source>
        <dbReference type="EMBL" id="SCP94816.1"/>
    </source>
</evidence>
<protein>
    <submittedName>
        <fullName evidence="3">Exopolyphosphatase / guanosine-5'-triphosphate,3'-diphosphate pyrophosphatase</fullName>
    </submittedName>
</protein>
<proteinExistence type="inferred from homology"/>
<comment type="similarity">
    <text evidence="1">Belongs to the GppA/Ppx family.</text>
</comment>
<dbReference type="PANTHER" id="PTHR30005:SF0">
    <property type="entry name" value="RETROGRADE REGULATION PROTEIN 2"/>
    <property type="match status" value="1"/>
</dbReference>
<dbReference type="InterPro" id="IPR050273">
    <property type="entry name" value="GppA/Ppx_hydrolase"/>
</dbReference>
<dbReference type="AlphaFoldDB" id="A0A1D3TND1"/>
<gene>
    <name evidence="3" type="ORF">SAMN05421730_100171</name>
</gene>
<dbReference type="InterPro" id="IPR043129">
    <property type="entry name" value="ATPase_NBD"/>
</dbReference>
<dbReference type="Pfam" id="PF02541">
    <property type="entry name" value="Ppx-GppA"/>
    <property type="match status" value="1"/>
</dbReference>
<name>A0A1D3TND1_9FIRM</name>
<sequence length="300" mass="33566">MITAIVDLGSNTIRLCVYDCNEGVAKMIFERKTMAGLVNFIEDKKLSNKGIHRACDILIEYKDVLNNFQSDNIDVHVFATASLRNIKNTEEVLESIKDLTGFEVDLISGKDEALLDFMGATRLFRYENGVLVDIGGGSTEIVVFKNREVVSANSFPVGSLNMYVKHVNKIIPKEKEREAIRKDVSDNLKALDLKQETIRTICGVGGTIRAAGKLNNGVYNLPSTNIDVDLKHVREILDSVQNSKKSTLKPLLQNVPDRIHTIIPGLIILDTIAEYFGSQNIVISRYGVREGYLYERVMKK</sequence>
<dbReference type="PANTHER" id="PTHR30005">
    <property type="entry name" value="EXOPOLYPHOSPHATASE"/>
    <property type="match status" value="1"/>
</dbReference>
<organism evidence="3 4">
    <name type="scientific">Anaerobium acetethylicum</name>
    <dbReference type="NCBI Taxonomy" id="1619234"/>
    <lineage>
        <taxon>Bacteria</taxon>
        <taxon>Bacillati</taxon>
        <taxon>Bacillota</taxon>
        <taxon>Clostridia</taxon>
        <taxon>Lachnospirales</taxon>
        <taxon>Lachnospiraceae</taxon>
        <taxon>Anaerobium</taxon>
    </lineage>
</organism>
<dbReference type="EMBL" id="FMKA01000001">
    <property type="protein sequence ID" value="SCP94816.1"/>
    <property type="molecule type" value="Genomic_DNA"/>
</dbReference>
<dbReference type="InterPro" id="IPR003695">
    <property type="entry name" value="Ppx_GppA_N"/>
</dbReference>